<dbReference type="PANTHER" id="PTHR15427:SF33">
    <property type="entry name" value="COLLAGEN IV NC1 DOMAIN-CONTAINING PROTEIN"/>
    <property type="match status" value="1"/>
</dbReference>
<organism evidence="3">
    <name type="scientific">Magallana gigas</name>
    <name type="common">Pacific oyster</name>
    <name type="synonym">Crassostrea gigas</name>
    <dbReference type="NCBI Taxonomy" id="29159"/>
    <lineage>
        <taxon>Eukaryota</taxon>
        <taxon>Metazoa</taxon>
        <taxon>Spiralia</taxon>
        <taxon>Lophotrochozoa</taxon>
        <taxon>Mollusca</taxon>
        <taxon>Bivalvia</taxon>
        <taxon>Autobranchia</taxon>
        <taxon>Pteriomorphia</taxon>
        <taxon>Ostreida</taxon>
        <taxon>Ostreoidea</taxon>
        <taxon>Ostreidae</taxon>
        <taxon>Magallana</taxon>
    </lineage>
</organism>
<sequence>MEKELKRRKSNWSESELMALAEAVAPHFRVLKGKFSAFITSERKNQLWQDIANHLLLSIHAIKGTKFEHLVPLGFFGIIHTFLEWDYLRDTNCLLDLNSQQPPTTQSTSFLNQLLLQEQQLRIELQKQITGIQSQIQANNVVQVAFFVRLRDKITNHHLSTIMVFDDVQLNMGNAYDPHVGTFTAPVEGVYKFDLVLSSNVENGHGEMMHNGVRILDVYADKVMSKFDNFVDFTFVNLYHVRCAIAEPGDTNAETTG</sequence>
<proteinExistence type="predicted"/>
<dbReference type="EMBL" id="JH816362">
    <property type="protein sequence ID" value="EKC23500.1"/>
    <property type="molecule type" value="Genomic_DNA"/>
</dbReference>
<keyword evidence="2" id="KW-0964">Secreted</keyword>
<dbReference type="AlphaFoldDB" id="K1Q3S1"/>
<dbReference type="PANTHER" id="PTHR15427">
    <property type="entry name" value="EMILIN ELASTIN MICROFIBRIL INTERFACE-LOCATED PROTEIN ELASTIN MICROFIBRIL INTERFACER"/>
    <property type="match status" value="1"/>
</dbReference>
<reference evidence="3" key="1">
    <citation type="journal article" date="2012" name="Nature">
        <title>The oyster genome reveals stress adaptation and complexity of shell formation.</title>
        <authorList>
            <person name="Zhang G."/>
            <person name="Fang X."/>
            <person name="Guo X."/>
            <person name="Li L."/>
            <person name="Luo R."/>
            <person name="Xu F."/>
            <person name="Yang P."/>
            <person name="Zhang L."/>
            <person name="Wang X."/>
            <person name="Qi H."/>
            <person name="Xiong Z."/>
            <person name="Que H."/>
            <person name="Xie Y."/>
            <person name="Holland P.W."/>
            <person name="Paps J."/>
            <person name="Zhu Y."/>
            <person name="Wu F."/>
            <person name="Chen Y."/>
            <person name="Wang J."/>
            <person name="Peng C."/>
            <person name="Meng J."/>
            <person name="Yang L."/>
            <person name="Liu J."/>
            <person name="Wen B."/>
            <person name="Zhang N."/>
            <person name="Huang Z."/>
            <person name="Zhu Q."/>
            <person name="Feng Y."/>
            <person name="Mount A."/>
            <person name="Hedgecock D."/>
            <person name="Xu Z."/>
            <person name="Liu Y."/>
            <person name="Domazet-Loso T."/>
            <person name="Du Y."/>
            <person name="Sun X."/>
            <person name="Zhang S."/>
            <person name="Liu B."/>
            <person name="Cheng P."/>
            <person name="Jiang X."/>
            <person name="Li J."/>
            <person name="Fan D."/>
            <person name="Wang W."/>
            <person name="Fu W."/>
            <person name="Wang T."/>
            <person name="Wang B."/>
            <person name="Zhang J."/>
            <person name="Peng Z."/>
            <person name="Li Y."/>
            <person name="Li N."/>
            <person name="Wang J."/>
            <person name="Chen M."/>
            <person name="He Y."/>
            <person name="Tan F."/>
            <person name="Song X."/>
            <person name="Zheng Q."/>
            <person name="Huang R."/>
            <person name="Yang H."/>
            <person name="Du X."/>
            <person name="Chen L."/>
            <person name="Yang M."/>
            <person name="Gaffney P.M."/>
            <person name="Wang S."/>
            <person name="Luo L."/>
            <person name="She Z."/>
            <person name="Ming Y."/>
            <person name="Huang W."/>
            <person name="Zhang S."/>
            <person name="Huang B."/>
            <person name="Zhang Y."/>
            <person name="Qu T."/>
            <person name="Ni P."/>
            <person name="Miao G."/>
            <person name="Wang J."/>
            <person name="Wang Q."/>
            <person name="Steinberg C.E."/>
            <person name="Wang H."/>
            <person name="Li N."/>
            <person name="Qian L."/>
            <person name="Zhang G."/>
            <person name="Li Y."/>
            <person name="Yang H."/>
            <person name="Liu X."/>
            <person name="Wang J."/>
            <person name="Yin Y."/>
            <person name="Wang J."/>
        </authorList>
    </citation>
    <scope>NUCLEOTIDE SEQUENCE [LARGE SCALE GENOMIC DNA]</scope>
    <source>
        <strain evidence="3">05x7-T-G4-1.051#20</strain>
    </source>
</reference>
<dbReference type="InterPro" id="IPR050392">
    <property type="entry name" value="Collagen/C1q_domain"/>
</dbReference>
<dbReference type="Gene3D" id="2.60.120.40">
    <property type="match status" value="1"/>
</dbReference>
<gene>
    <name evidence="3" type="ORF">CGI_10010506</name>
</gene>
<dbReference type="InterPro" id="IPR001073">
    <property type="entry name" value="C1q_dom"/>
</dbReference>
<dbReference type="Pfam" id="PF00386">
    <property type="entry name" value="C1q"/>
    <property type="match status" value="1"/>
</dbReference>
<dbReference type="GO" id="GO:0005581">
    <property type="term" value="C:collagen trimer"/>
    <property type="evidence" value="ECO:0007669"/>
    <property type="project" value="UniProtKB-KW"/>
</dbReference>
<name>K1Q3S1_MAGGI</name>
<dbReference type="InterPro" id="IPR008983">
    <property type="entry name" value="Tumour_necrosis_fac-like_dom"/>
</dbReference>
<dbReference type="PROSITE" id="PS50871">
    <property type="entry name" value="C1Q"/>
    <property type="match status" value="1"/>
</dbReference>
<dbReference type="HOGENOM" id="CLU_1082786_0_0_1"/>
<evidence type="ECO:0000256" key="2">
    <source>
        <dbReference type="ARBA" id="ARBA00022525"/>
    </source>
</evidence>
<comment type="subcellular location">
    <subcellularLocation>
        <location evidence="1">Secreted</location>
    </subcellularLocation>
</comment>
<evidence type="ECO:0000313" key="3">
    <source>
        <dbReference type="EMBL" id="EKC23500.1"/>
    </source>
</evidence>
<dbReference type="InterPro" id="IPR028002">
    <property type="entry name" value="Myb_DNA-bind_5"/>
</dbReference>
<evidence type="ECO:0000256" key="1">
    <source>
        <dbReference type="ARBA" id="ARBA00004613"/>
    </source>
</evidence>
<dbReference type="SUPFAM" id="SSF49842">
    <property type="entry name" value="TNF-like"/>
    <property type="match status" value="1"/>
</dbReference>
<protein>
    <submittedName>
        <fullName evidence="3">Complement C1q tumor necrosis factor-related protein 3</fullName>
    </submittedName>
</protein>
<dbReference type="InParanoid" id="K1Q3S1"/>
<dbReference type="Pfam" id="PF13873">
    <property type="entry name" value="Myb_DNA-bind_5"/>
    <property type="match status" value="1"/>
</dbReference>
<accession>K1Q3S1</accession>